<protein>
    <submittedName>
        <fullName evidence="2">Nitrogenase</fullName>
    </submittedName>
</protein>
<evidence type="ECO:0000313" key="2">
    <source>
        <dbReference type="EMBL" id="ALF54506.1"/>
    </source>
</evidence>
<dbReference type="EMBL" id="CP012036">
    <property type="protein sequence ID" value="ALF54506.1"/>
    <property type="molecule type" value="Genomic_DNA"/>
</dbReference>
<dbReference type="KEGG" id="npz:ACX27_19325"/>
<dbReference type="InterPro" id="IPR009717">
    <property type="entry name" value="Mo-dep_Nase_C"/>
</dbReference>
<name>A0A0M4TW88_9NOSO</name>
<dbReference type="RefSeq" id="WP_062295037.1">
    <property type="nucleotide sequence ID" value="NZ_CP012036.1"/>
</dbReference>
<dbReference type="STRING" id="224013.ACX27_19325"/>
<dbReference type="Proteomes" id="UP000062645">
    <property type="component" value="Chromosome"/>
</dbReference>
<sequence length="121" mass="14025">MPKTTTLSIIFPAFIQPETLEQPAKLANKNFLGKSRYDVLQPLRQWLDELEIQNRKLAHFIAKLIPAQCPFERDIVLFGRTIAHIPPMCKLNPLYDQFVGLRFRALCYLVDQCGEDIQSYC</sequence>
<reference evidence="3" key="1">
    <citation type="submission" date="2015-07" db="EMBL/GenBank/DDBJ databases">
        <title>Genome Of Nitrogen-Fixing Cyanobacterium Nostoc piscinale CENA21 From Solimoes/Amazon River Floodplain Sediments And Comparative Genomics To Uncover Biosynthetic Natural Products Potential.</title>
        <authorList>
            <person name="Leao T.F."/>
            <person name="Leao P.N."/>
            <person name="Guimaraes P.I."/>
            <person name="de Melo A.G.C."/>
            <person name="Ramos R.T.J."/>
            <person name="Silva A."/>
            <person name="Fiore M.F."/>
            <person name="Schneider M.P.C."/>
        </authorList>
    </citation>
    <scope>NUCLEOTIDE SEQUENCE [LARGE SCALE GENOMIC DNA]</scope>
    <source>
        <strain evidence="3">CENA21</strain>
    </source>
</reference>
<dbReference type="PATRIC" id="fig|224013.5.peg.4620"/>
<reference evidence="2 3" key="2">
    <citation type="journal article" date="2016" name="Genome Announc.">
        <title>Draft Genome Sequence of the N2-Fixing Cyanobacterium Nostoc piscinale CENA21, Isolated from the Brazilian Amazon Floodplain.</title>
        <authorList>
            <person name="Leao T."/>
            <person name="Guimaraes P.I."/>
            <person name="de Melo A.G."/>
            <person name="Ramos R.T."/>
            <person name="Leao P.N."/>
            <person name="Silva A."/>
            <person name="Fiore M.F."/>
            <person name="Schneider M.P."/>
        </authorList>
    </citation>
    <scope>NUCLEOTIDE SEQUENCE [LARGE SCALE GENOMIC DNA]</scope>
    <source>
        <strain evidence="2 3">CENA21</strain>
    </source>
</reference>
<dbReference type="AlphaFoldDB" id="A0A0M4TW88"/>
<feature type="domain" description="Mo-dependent nitrogenase C-terminal" evidence="1">
    <location>
        <begin position="39"/>
        <end position="121"/>
    </location>
</feature>
<dbReference type="Pfam" id="PF06967">
    <property type="entry name" value="Mo-nitro_C"/>
    <property type="match status" value="1"/>
</dbReference>
<gene>
    <name evidence="2" type="ORF">ACX27_19325</name>
</gene>
<proteinExistence type="predicted"/>
<organism evidence="2 3">
    <name type="scientific">Nostoc piscinale CENA21</name>
    <dbReference type="NCBI Taxonomy" id="224013"/>
    <lineage>
        <taxon>Bacteria</taxon>
        <taxon>Bacillati</taxon>
        <taxon>Cyanobacteriota</taxon>
        <taxon>Cyanophyceae</taxon>
        <taxon>Nostocales</taxon>
        <taxon>Nostocaceae</taxon>
        <taxon>Nostoc</taxon>
    </lineage>
</organism>
<evidence type="ECO:0000313" key="3">
    <source>
        <dbReference type="Proteomes" id="UP000062645"/>
    </source>
</evidence>
<dbReference type="OrthoDB" id="486098at2"/>
<accession>A0A0M4TW88</accession>
<evidence type="ECO:0000259" key="1">
    <source>
        <dbReference type="Pfam" id="PF06967"/>
    </source>
</evidence>
<keyword evidence="3" id="KW-1185">Reference proteome</keyword>